<dbReference type="EMBL" id="JAESVG020000001">
    <property type="protein sequence ID" value="KAG8631021.1"/>
    <property type="molecule type" value="Genomic_DNA"/>
</dbReference>
<comment type="caution">
    <text evidence="2">The sequence shown here is derived from an EMBL/GenBank/DDBJ whole genome shotgun (WGS) entry which is preliminary data.</text>
</comment>
<dbReference type="OrthoDB" id="24581at2759"/>
<accession>A0A8K0PID3</accession>
<evidence type="ECO:0000313" key="2">
    <source>
        <dbReference type="EMBL" id="KAG8631021.1"/>
    </source>
</evidence>
<feature type="compositionally biased region" description="Basic and acidic residues" evidence="1">
    <location>
        <begin position="239"/>
        <end position="250"/>
    </location>
</feature>
<evidence type="ECO:0000256" key="1">
    <source>
        <dbReference type="SAM" id="MobiDB-lite"/>
    </source>
</evidence>
<sequence length="269" mass="29226">MGSLHKGTSVPQTTSYVLHKSPLALYDVTLRSPTSPAKIDYYLEVAKNFESPDSPTAALLLHRGPSPKDHIAAAATFADDTTGALAAFSDKSSDETARSIVCAEWYYKRAGLAATVASDSEMEWSAFSWTTLAPKPKRQFPFLKRTSAPGRWILETSHKAAKEEHPAALFIPNGFTRGSVIDTGTFGELELKALVNPTSREMAILALLTMWHIERQRHFGEGIVPSHGHEGDGTQVRSKPREVDPDDSDRRVKQAITVAAALRGLGAAS</sequence>
<proteinExistence type="predicted"/>
<name>A0A8K0PID3_9PEZI</name>
<evidence type="ECO:0000313" key="3">
    <source>
        <dbReference type="Proteomes" id="UP000809789"/>
    </source>
</evidence>
<feature type="region of interest" description="Disordered" evidence="1">
    <location>
        <begin position="222"/>
        <end position="250"/>
    </location>
</feature>
<protein>
    <submittedName>
        <fullName evidence="2">Uncharacterized protein</fullName>
    </submittedName>
</protein>
<organism evidence="2 3">
    <name type="scientific">Elsinoe batatas</name>
    <dbReference type="NCBI Taxonomy" id="2601811"/>
    <lineage>
        <taxon>Eukaryota</taxon>
        <taxon>Fungi</taxon>
        <taxon>Dikarya</taxon>
        <taxon>Ascomycota</taxon>
        <taxon>Pezizomycotina</taxon>
        <taxon>Dothideomycetes</taxon>
        <taxon>Dothideomycetidae</taxon>
        <taxon>Myriangiales</taxon>
        <taxon>Elsinoaceae</taxon>
        <taxon>Elsinoe</taxon>
    </lineage>
</organism>
<reference evidence="2" key="1">
    <citation type="submission" date="2021-07" db="EMBL/GenBank/DDBJ databases">
        <title>Elsinoe batatas strain:CRI-CJ2 Genome sequencing and assembly.</title>
        <authorList>
            <person name="Huang L."/>
        </authorList>
    </citation>
    <scope>NUCLEOTIDE SEQUENCE</scope>
    <source>
        <strain evidence="2">CRI-CJ2</strain>
    </source>
</reference>
<dbReference type="AlphaFoldDB" id="A0A8K0PID3"/>
<dbReference type="Proteomes" id="UP000809789">
    <property type="component" value="Unassembled WGS sequence"/>
</dbReference>
<gene>
    <name evidence="2" type="ORF">KVT40_000161</name>
</gene>
<keyword evidence="3" id="KW-1185">Reference proteome</keyword>